<gene>
    <name evidence="10" type="ORF">C7B47_08480</name>
</gene>
<organism evidence="10 11">
    <name type="scientific">Sulfobacillus thermosulfidooxidans</name>
    <dbReference type="NCBI Taxonomy" id="28034"/>
    <lineage>
        <taxon>Bacteria</taxon>
        <taxon>Bacillati</taxon>
        <taxon>Bacillota</taxon>
        <taxon>Clostridia</taxon>
        <taxon>Eubacteriales</taxon>
        <taxon>Clostridiales Family XVII. Incertae Sedis</taxon>
        <taxon>Sulfobacillus</taxon>
    </lineage>
</organism>
<evidence type="ECO:0000256" key="4">
    <source>
        <dbReference type="ARBA" id="ARBA00022801"/>
    </source>
</evidence>
<evidence type="ECO:0000256" key="6">
    <source>
        <dbReference type="ARBA" id="ARBA00049972"/>
    </source>
</evidence>
<sequence length="464" mass="49669">MMRTWIVTDNLLEKPPVWIVPRELWDGAQIFFGLNANNLPVLPQGSPVITCGTHGVIIVVDTPPVRQKRYRAYSEAARLAAKQGAPVVGVYTKGIDERILPSVIFGLEQGFYHYQGQQDTVERVTVVAKAPVMDHIRYLTSIAGAQSWVREWVNTPANEKPPLHLAEEYQKGAPDAISYHLYTQDDLKALGAGGILAVGSGSKRPPVLLKGRYQGNGDGPWLALVGKGIVFDSGGISLKAREGMGRMKGDMAGSAAVMAALRVVAENQWPVNIVAWAPLAENLPDGAAYRPGDVITMLDNTRVEIISTDAEGRLVLADAVTMAIRDGASSVVDMATLAGSNVVALGGVRATLIGNDDSLAKVVMESAQDMEEPVWEMPHDLEYALMNHSGIADLKNSGGRAGGTISAGLFIGHFAANVPWAHVDIAGLAYNESESGLGATGYGLALLVELCRRWATKSQEKSLR</sequence>
<dbReference type="GO" id="GO:0030145">
    <property type="term" value="F:manganese ion binding"/>
    <property type="evidence" value="ECO:0007669"/>
    <property type="project" value="InterPro"/>
</dbReference>
<dbReference type="InterPro" id="IPR011356">
    <property type="entry name" value="Leucine_aapep/pepB"/>
</dbReference>
<dbReference type="PROSITE" id="PS00631">
    <property type="entry name" value="CYTOSOL_AP"/>
    <property type="match status" value="1"/>
</dbReference>
<dbReference type="AlphaFoldDB" id="A0A2T2WYR2"/>
<dbReference type="EMBL" id="PXYX01000013">
    <property type="protein sequence ID" value="PSR27378.1"/>
    <property type="molecule type" value="Genomic_DNA"/>
</dbReference>
<evidence type="ECO:0000256" key="8">
    <source>
        <dbReference type="ARBA" id="ARBA00050061"/>
    </source>
</evidence>
<feature type="domain" description="Cytosol aminopeptidase" evidence="9">
    <location>
        <begin position="307"/>
        <end position="314"/>
    </location>
</feature>
<keyword evidence="4" id="KW-0378">Hydrolase</keyword>
<dbReference type="PRINTS" id="PR00481">
    <property type="entry name" value="LAMNOPPTDASE"/>
</dbReference>
<evidence type="ECO:0000259" key="9">
    <source>
        <dbReference type="PROSITE" id="PS00631"/>
    </source>
</evidence>
<evidence type="ECO:0000256" key="7">
    <source>
        <dbReference type="ARBA" id="ARBA00050021"/>
    </source>
</evidence>
<dbReference type="Proteomes" id="UP000242705">
    <property type="component" value="Unassembled WGS sequence"/>
</dbReference>
<protein>
    <recommendedName>
        <fullName evidence="7">Probable cytosol aminopeptidase</fullName>
    </recommendedName>
    <alternativeName>
        <fullName evidence="8">Leucine aminopeptidase</fullName>
    </alternativeName>
    <alternativeName>
        <fullName evidence="5">Leucyl aminopeptidase</fullName>
    </alternativeName>
</protein>
<comment type="caution">
    <text evidence="10">The sequence shown here is derived from an EMBL/GenBank/DDBJ whole genome shotgun (WGS) entry which is preliminary data.</text>
</comment>
<comment type="similarity">
    <text evidence="1">Belongs to the peptidase M17 family.</text>
</comment>
<evidence type="ECO:0000313" key="10">
    <source>
        <dbReference type="EMBL" id="PSR27378.1"/>
    </source>
</evidence>
<dbReference type="GO" id="GO:0005737">
    <property type="term" value="C:cytoplasm"/>
    <property type="evidence" value="ECO:0007669"/>
    <property type="project" value="InterPro"/>
</dbReference>
<dbReference type="GO" id="GO:0006508">
    <property type="term" value="P:proteolysis"/>
    <property type="evidence" value="ECO:0007669"/>
    <property type="project" value="UniProtKB-KW"/>
</dbReference>
<dbReference type="CDD" id="cd00433">
    <property type="entry name" value="Peptidase_M17"/>
    <property type="match status" value="1"/>
</dbReference>
<dbReference type="GO" id="GO:0070006">
    <property type="term" value="F:metalloaminopeptidase activity"/>
    <property type="evidence" value="ECO:0007669"/>
    <property type="project" value="InterPro"/>
</dbReference>
<evidence type="ECO:0000313" key="11">
    <source>
        <dbReference type="Proteomes" id="UP000242705"/>
    </source>
</evidence>
<evidence type="ECO:0000256" key="1">
    <source>
        <dbReference type="ARBA" id="ARBA00009528"/>
    </source>
</evidence>
<dbReference type="PANTHER" id="PTHR11963">
    <property type="entry name" value="LEUCINE AMINOPEPTIDASE-RELATED"/>
    <property type="match status" value="1"/>
</dbReference>
<proteinExistence type="inferred from homology"/>
<name>A0A2T2WYR2_SULTH</name>
<evidence type="ECO:0000256" key="3">
    <source>
        <dbReference type="ARBA" id="ARBA00022670"/>
    </source>
</evidence>
<evidence type="ECO:0000256" key="5">
    <source>
        <dbReference type="ARBA" id="ARBA00033172"/>
    </source>
</evidence>
<keyword evidence="2 10" id="KW-0031">Aminopeptidase</keyword>
<dbReference type="Gene3D" id="3.40.630.10">
    <property type="entry name" value="Zn peptidases"/>
    <property type="match status" value="1"/>
</dbReference>
<accession>A0A2T2WYR2</accession>
<comment type="function">
    <text evidence="6">Presumably involved in the processing and regular turnover of intracellular proteins. Catalyzes the removal of unsubstituted N-terminal amino acids from various peptides.</text>
</comment>
<keyword evidence="3" id="KW-0645">Protease</keyword>
<dbReference type="InterPro" id="IPR000819">
    <property type="entry name" value="Peptidase_M17_C"/>
</dbReference>
<evidence type="ECO:0000256" key="2">
    <source>
        <dbReference type="ARBA" id="ARBA00022438"/>
    </source>
</evidence>
<dbReference type="SUPFAM" id="SSF53187">
    <property type="entry name" value="Zn-dependent exopeptidases"/>
    <property type="match status" value="1"/>
</dbReference>
<dbReference type="Pfam" id="PF00883">
    <property type="entry name" value="Peptidase_M17"/>
    <property type="match status" value="1"/>
</dbReference>
<reference evidence="10 11" key="1">
    <citation type="journal article" date="2014" name="BMC Genomics">
        <title>Comparison of environmental and isolate Sulfobacillus genomes reveals diverse carbon, sulfur, nitrogen, and hydrogen metabolisms.</title>
        <authorList>
            <person name="Justice N.B."/>
            <person name="Norman A."/>
            <person name="Brown C.T."/>
            <person name="Singh A."/>
            <person name="Thomas B.C."/>
            <person name="Banfield J.F."/>
        </authorList>
    </citation>
    <scope>NUCLEOTIDE SEQUENCE [LARGE SCALE GENOMIC DNA]</scope>
    <source>
        <strain evidence="10">AMDSBA5</strain>
    </source>
</reference>
<dbReference type="PANTHER" id="PTHR11963:SF23">
    <property type="entry name" value="CYTOSOL AMINOPEPTIDASE"/>
    <property type="match status" value="1"/>
</dbReference>